<sequence length="49" mass="5990">MFHKNHDIFRRRSRSSENAVILSLLYLKCYFANLADCYQQKYRIGILRH</sequence>
<comment type="caution">
    <text evidence="1">The sequence shown here is derived from an EMBL/GenBank/DDBJ whole genome shotgun (WGS) entry which is preliminary data.</text>
</comment>
<dbReference type="EMBL" id="AFQE01000128">
    <property type="protein sequence ID" value="EGQ75041.1"/>
    <property type="molecule type" value="Genomic_DNA"/>
</dbReference>
<accession>A0AA36UI76</accession>
<evidence type="ECO:0000313" key="2">
    <source>
        <dbReference type="Proteomes" id="UP000004982"/>
    </source>
</evidence>
<proteinExistence type="predicted"/>
<evidence type="ECO:0000313" key="1">
    <source>
        <dbReference type="EMBL" id="EGQ75041.1"/>
    </source>
</evidence>
<protein>
    <submittedName>
        <fullName evidence="1">Uncharacterized protein</fullName>
    </submittedName>
</protein>
<reference evidence="1 2" key="1">
    <citation type="submission" date="2011-05" db="EMBL/GenBank/DDBJ databases">
        <authorList>
            <person name="Muzny D."/>
            <person name="Qin X."/>
            <person name="Deng J."/>
            <person name="Jiang H."/>
            <person name="Liu Y."/>
            <person name="Qu J."/>
            <person name="Song X.-Z."/>
            <person name="Zhang L."/>
            <person name="Thornton R."/>
            <person name="Coyle M."/>
            <person name="Francisco L."/>
            <person name="Jackson L."/>
            <person name="Javaid M."/>
            <person name="Korchina V."/>
            <person name="Kovar C."/>
            <person name="Mata R."/>
            <person name="Mathew T."/>
            <person name="Ngo R."/>
            <person name="Nguyen L."/>
            <person name="Nguyen N."/>
            <person name="Okwuonu G."/>
            <person name="Ongeri F."/>
            <person name="Pham C."/>
            <person name="Simmons D."/>
            <person name="Wilczek-Boney K."/>
            <person name="Hale W."/>
            <person name="Jakkamsetti A."/>
            <person name="Pham P."/>
            <person name="Ruth R."/>
            <person name="San Lucas F."/>
            <person name="Warren J."/>
            <person name="Zhang J."/>
            <person name="Zhao Z."/>
            <person name="Zhou C."/>
            <person name="Zhu D."/>
            <person name="Lee S."/>
            <person name="Bess C."/>
            <person name="Blankenburg K."/>
            <person name="Forbes L."/>
            <person name="Fu Q."/>
            <person name="Gubbala S."/>
            <person name="Hirani K."/>
            <person name="Jayaseelan J.C."/>
            <person name="Lara F."/>
            <person name="Munidasa M."/>
            <person name="Palculict T."/>
            <person name="Patil S."/>
            <person name="Pu L.-L."/>
            <person name="Saada N."/>
            <person name="Tang L."/>
            <person name="Weissenberger G."/>
            <person name="Zhu Y."/>
            <person name="Hemphill L."/>
            <person name="Shang Y."/>
            <person name="Youmans B."/>
            <person name="Ayvaz T."/>
            <person name="Ross M."/>
            <person name="Santibanez J."/>
            <person name="Aqrawi P."/>
            <person name="Gross S."/>
            <person name="Joshi V."/>
            <person name="Fowler G."/>
            <person name="Nazareth L."/>
            <person name="Reid J."/>
            <person name="Worley K."/>
            <person name="Petrosino J."/>
            <person name="Highlander S."/>
            <person name="Gibbs R."/>
        </authorList>
    </citation>
    <scope>NUCLEOTIDE SEQUENCE [LARGE SCALE GENOMIC DNA]</scope>
    <source>
        <strain evidence="1 2">ATCC 33926</strain>
    </source>
</reference>
<name>A0AA36UI76_9NEIS</name>
<dbReference type="AlphaFoldDB" id="A0AA36UI76"/>
<organism evidence="1 2">
    <name type="scientific">Neisseria macacae ATCC 33926</name>
    <dbReference type="NCBI Taxonomy" id="997348"/>
    <lineage>
        <taxon>Bacteria</taxon>
        <taxon>Pseudomonadati</taxon>
        <taxon>Pseudomonadota</taxon>
        <taxon>Betaproteobacteria</taxon>
        <taxon>Neisseriales</taxon>
        <taxon>Neisseriaceae</taxon>
        <taxon>Neisseria</taxon>
    </lineage>
</organism>
<gene>
    <name evidence="1" type="ORF">HMPREF9418_2563</name>
</gene>
<dbReference type="Proteomes" id="UP000004982">
    <property type="component" value="Unassembled WGS sequence"/>
</dbReference>